<feature type="domain" description="Photolyase/cryptochrome alpha/beta" evidence="7">
    <location>
        <begin position="2"/>
        <end position="135"/>
    </location>
</feature>
<dbReference type="PRINTS" id="PR00147">
    <property type="entry name" value="DNAPHOTLYASE"/>
</dbReference>
<proteinExistence type="inferred from homology"/>
<comment type="cofactor">
    <cofactor evidence="6">
        <name>(6R)-5,10-methylene-5,6,7,8-tetrahydrofolate</name>
        <dbReference type="ChEBI" id="CHEBI:15636"/>
    </cofactor>
    <text evidence="6">Binds 1 5,10-methenyltetrahydrofolate (MTHF) per subunit.</text>
</comment>
<dbReference type="Gene3D" id="3.40.50.620">
    <property type="entry name" value="HUPs"/>
    <property type="match status" value="1"/>
</dbReference>
<comment type="similarity">
    <text evidence="1 6">Belongs to the DNA photolyase class-1 family.</text>
</comment>
<dbReference type="PANTHER" id="PTHR11455:SF22">
    <property type="entry name" value="CRYPTOCHROME DASH"/>
    <property type="match status" value="1"/>
</dbReference>
<accession>A0ABX1GWS7</accession>
<sequence>MNTSLVWFTNNLRVNDNQSLTKACAFDKVIAVYCFDPRQFDIGDYGFVKTGKYRTKFLLESIRDVQKSLTELNIALLIYLERPEKVLPKIVQEYDIKSIFHQNEWTRDENEVIDGVRQNLESNVQMIGSYEQFLFHPSTIPFDSIQQLPNVFTNFRKKCEKYSKVEPPLPIPDKKEISNLIAKEVELPTLEQLGHQDFELDSRTAFPFKGGEDAALERIQHYFWETEKLSFYKKTRNGLIGIDYSSKLSPWLANGSISSRTIYNQVKKYERQIKKNQDTYWLIFELIWRDYFKYVSLKYKDRIFYLGGILNKSYEWANNSKVLDSWINGTTQEPFVNANMLELKETGWMSNRGRQNVASYWAKELKQDWRIGAAYFESLLLDYDVHSNWGNWMYNSGVGNDPRDRKFNIKRQAEMYDKAGKFQRIWLQETLFR</sequence>
<dbReference type="Gene3D" id="1.25.40.80">
    <property type="match status" value="1"/>
</dbReference>
<evidence type="ECO:0000256" key="5">
    <source>
        <dbReference type="ARBA" id="ARBA00022991"/>
    </source>
</evidence>
<dbReference type="InterPro" id="IPR005101">
    <property type="entry name" value="Cryptochr/Photolyase_FAD-bd"/>
</dbReference>
<evidence type="ECO:0000256" key="2">
    <source>
        <dbReference type="ARBA" id="ARBA00017881"/>
    </source>
</evidence>
<comment type="function">
    <text evidence="6">May have a photoreceptor function.</text>
</comment>
<dbReference type="SUPFAM" id="SSF52425">
    <property type="entry name" value="Cryptochrome/photolyase, N-terminal domain"/>
    <property type="match status" value="1"/>
</dbReference>
<gene>
    <name evidence="8" type="ORF">HCU67_15350</name>
</gene>
<dbReference type="InterPro" id="IPR006050">
    <property type="entry name" value="DNA_photolyase_N"/>
</dbReference>
<dbReference type="Pfam" id="PF00875">
    <property type="entry name" value="DNA_photolyase"/>
    <property type="match status" value="1"/>
</dbReference>
<dbReference type="PANTHER" id="PTHR11455">
    <property type="entry name" value="CRYPTOCHROME"/>
    <property type="match status" value="1"/>
</dbReference>
<comment type="caution">
    <text evidence="8">The sequence shown here is derived from an EMBL/GenBank/DDBJ whole genome shotgun (WGS) entry which is preliminary data.</text>
</comment>
<dbReference type="SUPFAM" id="SSF48173">
    <property type="entry name" value="Cryptochrome/photolyase FAD-binding domain"/>
    <property type="match status" value="1"/>
</dbReference>
<dbReference type="PROSITE" id="PS51645">
    <property type="entry name" value="PHR_CRY_ALPHA_BETA"/>
    <property type="match status" value="1"/>
</dbReference>
<dbReference type="Pfam" id="PF03441">
    <property type="entry name" value="FAD_binding_7"/>
    <property type="match status" value="1"/>
</dbReference>
<dbReference type="Gene3D" id="1.10.579.10">
    <property type="entry name" value="DNA Cyclobutane Dipyrimidine Photolyase, subunit A, domain 3"/>
    <property type="match status" value="1"/>
</dbReference>
<evidence type="ECO:0000256" key="3">
    <source>
        <dbReference type="ARBA" id="ARBA00022630"/>
    </source>
</evidence>
<dbReference type="EMBL" id="JAAWWL010000003">
    <property type="protein sequence ID" value="NKI33330.1"/>
    <property type="molecule type" value="Genomic_DNA"/>
</dbReference>
<dbReference type="InterPro" id="IPR036155">
    <property type="entry name" value="Crypto/Photolyase_N_sf"/>
</dbReference>
<evidence type="ECO:0000256" key="4">
    <source>
        <dbReference type="ARBA" id="ARBA00022827"/>
    </source>
</evidence>
<reference evidence="8 9" key="1">
    <citation type="submission" date="2020-04" db="EMBL/GenBank/DDBJ databases">
        <authorList>
            <person name="Yoon J."/>
        </authorList>
    </citation>
    <scope>NUCLEOTIDE SEQUENCE [LARGE SCALE GENOMIC DNA]</scope>
    <source>
        <strain evidence="8 9">DJ-13</strain>
    </source>
</reference>
<evidence type="ECO:0000256" key="6">
    <source>
        <dbReference type="RuleBase" id="RU367151"/>
    </source>
</evidence>
<evidence type="ECO:0000313" key="9">
    <source>
        <dbReference type="Proteomes" id="UP000718451"/>
    </source>
</evidence>
<name>A0ABX1GWS7_9FLAO</name>
<keyword evidence="9" id="KW-1185">Reference proteome</keyword>
<keyword evidence="4 6" id="KW-0274">FAD</keyword>
<dbReference type="Proteomes" id="UP000718451">
    <property type="component" value="Unassembled WGS sequence"/>
</dbReference>
<dbReference type="InterPro" id="IPR036134">
    <property type="entry name" value="Crypto/Photolyase_FAD-like_sf"/>
</dbReference>
<evidence type="ECO:0000313" key="8">
    <source>
        <dbReference type="EMBL" id="NKI33330.1"/>
    </source>
</evidence>
<dbReference type="InterPro" id="IPR002081">
    <property type="entry name" value="Cryptochrome/DNA_photolyase_1"/>
</dbReference>
<dbReference type="InterPro" id="IPR014729">
    <property type="entry name" value="Rossmann-like_a/b/a_fold"/>
</dbReference>
<evidence type="ECO:0000259" key="7">
    <source>
        <dbReference type="PROSITE" id="PS51645"/>
    </source>
</evidence>
<protein>
    <recommendedName>
        <fullName evidence="2 6">Cryptochrome DASH</fullName>
    </recommendedName>
</protein>
<evidence type="ECO:0000256" key="1">
    <source>
        <dbReference type="ARBA" id="ARBA00005862"/>
    </source>
</evidence>
<keyword evidence="5 6" id="KW-0157">Chromophore</keyword>
<organism evidence="8 9">
    <name type="scientific">Croceivirga thetidis</name>
    <dbReference type="NCBI Taxonomy" id="2721623"/>
    <lineage>
        <taxon>Bacteria</taxon>
        <taxon>Pseudomonadati</taxon>
        <taxon>Bacteroidota</taxon>
        <taxon>Flavobacteriia</taxon>
        <taxon>Flavobacteriales</taxon>
        <taxon>Flavobacteriaceae</taxon>
        <taxon>Croceivirga</taxon>
    </lineage>
</organism>
<comment type="cofactor">
    <cofactor evidence="6">
        <name>FAD</name>
        <dbReference type="ChEBI" id="CHEBI:57692"/>
    </cofactor>
    <text evidence="6">Binds 1 FAD per subunit.</text>
</comment>
<keyword evidence="3 6" id="KW-0285">Flavoprotein</keyword>
<dbReference type="InterPro" id="IPR014133">
    <property type="entry name" value="Cry_DASH"/>
</dbReference>
<dbReference type="NCBIfam" id="TIGR02765">
    <property type="entry name" value="crypto_DASH"/>
    <property type="match status" value="1"/>
</dbReference>